<evidence type="ECO:0000313" key="1">
    <source>
        <dbReference type="EMBL" id="WZN47838.1"/>
    </source>
</evidence>
<dbReference type="Proteomes" id="UP001449657">
    <property type="component" value="Chromosome"/>
</dbReference>
<sequence length="145" mass="16991">MNLDSYPVISSDDLLTHTFVSEGPKGKIEKHISFQTIGRNCFNLAFGDWVDERKSINDKNRSNNLDREKVLSTVANTVQAFMLRYPMSRIFVRGSTQARTRLYQMRLLSYLHEINKDFLLEGFHENEWETFQPNNNYSSFSLTKK</sequence>
<accession>A0ABZ2Z8D1</accession>
<gene>
    <name evidence="1" type="ORF">WJU22_06575</name>
</gene>
<evidence type="ECO:0000313" key="2">
    <source>
        <dbReference type="Proteomes" id="UP001449657"/>
    </source>
</evidence>
<keyword evidence="2" id="KW-1185">Reference proteome</keyword>
<organism evidence="1 2">
    <name type="scientific">Chitinophaga caseinilytica</name>
    <dbReference type="NCBI Taxonomy" id="2267521"/>
    <lineage>
        <taxon>Bacteria</taxon>
        <taxon>Pseudomonadati</taxon>
        <taxon>Bacteroidota</taxon>
        <taxon>Chitinophagia</taxon>
        <taxon>Chitinophagales</taxon>
        <taxon>Chitinophagaceae</taxon>
        <taxon>Chitinophaga</taxon>
    </lineage>
</organism>
<dbReference type="EMBL" id="CP150096">
    <property type="protein sequence ID" value="WZN47838.1"/>
    <property type="molecule type" value="Genomic_DNA"/>
</dbReference>
<dbReference type="Pfam" id="PF22028">
    <property type="entry name" value="DUF6934"/>
    <property type="match status" value="1"/>
</dbReference>
<dbReference type="InterPro" id="IPR053865">
    <property type="entry name" value="DUF6934"/>
</dbReference>
<protein>
    <submittedName>
        <fullName evidence="1">Uncharacterized protein</fullName>
    </submittedName>
</protein>
<reference evidence="1 2" key="1">
    <citation type="submission" date="2024-03" db="EMBL/GenBank/DDBJ databases">
        <title>Chitinophaga caseinilytica sp. nov., a casein hydrolysing bacterium isolated from forest soil.</title>
        <authorList>
            <person name="Lee D.S."/>
            <person name="Han D.M."/>
            <person name="Baek J.H."/>
            <person name="Choi D.G."/>
            <person name="Jeon J.H."/>
            <person name="Jeon C.O."/>
        </authorList>
    </citation>
    <scope>NUCLEOTIDE SEQUENCE [LARGE SCALE GENOMIC DNA]</scope>
    <source>
        <strain evidence="1 2">KACC 19118</strain>
    </source>
</reference>
<proteinExistence type="predicted"/>
<dbReference type="RefSeq" id="WP_341842455.1">
    <property type="nucleotide sequence ID" value="NZ_CP149792.1"/>
</dbReference>
<name>A0ABZ2Z8D1_9BACT</name>